<organism evidence="2 3">
    <name type="scientific">Thioclava dalianensis</name>
    <dbReference type="NCBI Taxonomy" id="1185766"/>
    <lineage>
        <taxon>Bacteria</taxon>
        <taxon>Pseudomonadati</taxon>
        <taxon>Pseudomonadota</taxon>
        <taxon>Alphaproteobacteria</taxon>
        <taxon>Rhodobacterales</taxon>
        <taxon>Paracoccaceae</taxon>
        <taxon>Thioclava</taxon>
    </lineage>
</organism>
<dbReference type="Pfam" id="PF04860">
    <property type="entry name" value="Phage_portal"/>
    <property type="match status" value="1"/>
</dbReference>
<dbReference type="AlphaFoldDB" id="A0A074TE15"/>
<reference evidence="2 3" key="1">
    <citation type="submission" date="2014-03" db="EMBL/GenBank/DDBJ databases">
        <title>The draft genome sequence of Thioclava dalianensis DLFJ1-1.</title>
        <authorList>
            <person name="Lai Q."/>
            <person name="Shao Z."/>
        </authorList>
    </citation>
    <scope>NUCLEOTIDE SEQUENCE [LARGE SCALE GENOMIC DNA]</scope>
    <source>
        <strain evidence="2 3">DLFJ1-1</strain>
    </source>
</reference>
<dbReference type="STRING" id="1185766.SAMN05216224_10844"/>
<protein>
    <submittedName>
        <fullName evidence="2">Histone H1</fullName>
    </submittedName>
</protein>
<dbReference type="NCBIfam" id="TIGR01537">
    <property type="entry name" value="portal_HK97"/>
    <property type="match status" value="1"/>
</dbReference>
<evidence type="ECO:0000256" key="1">
    <source>
        <dbReference type="SAM" id="MobiDB-lite"/>
    </source>
</evidence>
<dbReference type="InterPro" id="IPR006427">
    <property type="entry name" value="Portal_HK97"/>
</dbReference>
<dbReference type="eggNOG" id="COG4695">
    <property type="taxonomic scope" value="Bacteria"/>
</dbReference>
<feature type="compositionally biased region" description="Basic and acidic residues" evidence="1">
    <location>
        <begin position="263"/>
        <end position="273"/>
    </location>
</feature>
<comment type="caution">
    <text evidence="2">The sequence shown here is derived from an EMBL/GenBank/DDBJ whole genome shotgun (WGS) entry which is preliminary data.</text>
</comment>
<dbReference type="InterPro" id="IPR006944">
    <property type="entry name" value="Phage/GTA_portal"/>
</dbReference>
<feature type="region of interest" description="Disordered" evidence="1">
    <location>
        <begin position="253"/>
        <end position="279"/>
    </location>
</feature>
<dbReference type="Proteomes" id="UP000027725">
    <property type="component" value="Unassembled WGS sequence"/>
</dbReference>
<proteinExistence type="predicted"/>
<name>A0A074TE15_9RHOB</name>
<gene>
    <name evidence="2" type="ORF">DL1_11900</name>
</gene>
<sequence>MVAHLTMRGNAVAERQFVGRNLVGLKPLPGLTPYLDQNGRVVYEFYDRGKREKLPAEKVLHLRSFDPGTGIGLSAIKYGANSIGAALAADETAGSVFSNMMMIAGFLMSDQTLDDEQREQVQQMLQSFAGSRRAGKMMALEAGFTFQQVQMNPEDAQLLATRQFQVEDVCRWFGVPPIIIGHAGNGQTMWGSGVEAIMLSWLTLGVNPLLTRIEARLNRDLVPAEKRGKWFFKFNREAMLQMDSKSKAEFLSKMGQSGTMTANERRAKLDLPPHSDPNANELLAQTALAPIGDLGKDSNK</sequence>
<accession>A0A074TE15</accession>
<keyword evidence="3" id="KW-1185">Reference proteome</keyword>
<evidence type="ECO:0000313" key="2">
    <source>
        <dbReference type="EMBL" id="KEP68410.1"/>
    </source>
</evidence>
<evidence type="ECO:0000313" key="3">
    <source>
        <dbReference type="Proteomes" id="UP000027725"/>
    </source>
</evidence>
<dbReference type="EMBL" id="JHEH01000033">
    <property type="protein sequence ID" value="KEP68410.1"/>
    <property type="molecule type" value="Genomic_DNA"/>
</dbReference>